<dbReference type="Proteomes" id="UP001153069">
    <property type="component" value="Unassembled WGS sequence"/>
</dbReference>
<feature type="compositionally biased region" description="Polar residues" evidence="1">
    <location>
        <begin position="87"/>
        <end position="99"/>
    </location>
</feature>
<organism evidence="2 3">
    <name type="scientific">Seminavis robusta</name>
    <dbReference type="NCBI Taxonomy" id="568900"/>
    <lineage>
        <taxon>Eukaryota</taxon>
        <taxon>Sar</taxon>
        <taxon>Stramenopiles</taxon>
        <taxon>Ochrophyta</taxon>
        <taxon>Bacillariophyta</taxon>
        <taxon>Bacillariophyceae</taxon>
        <taxon>Bacillariophycidae</taxon>
        <taxon>Naviculales</taxon>
        <taxon>Naviculaceae</taxon>
        <taxon>Seminavis</taxon>
    </lineage>
</organism>
<dbReference type="AlphaFoldDB" id="A0A9N8EUT4"/>
<evidence type="ECO:0000313" key="2">
    <source>
        <dbReference type="EMBL" id="CAB9527537.1"/>
    </source>
</evidence>
<feature type="compositionally biased region" description="Low complexity" evidence="1">
    <location>
        <begin position="10"/>
        <end position="33"/>
    </location>
</feature>
<evidence type="ECO:0000313" key="3">
    <source>
        <dbReference type="Proteomes" id="UP001153069"/>
    </source>
</evidence>
<sequence length="244" mass="27459">MTLPPPEPAPTAATTDTSITTDTDASTPTTTTIKSAVSHVRRSRKQRVRISPDTEEPVPSADKLRGKSPLRRVGTTVPQKAGPPLLRSSTVPENSLSQNRSRRALPAADTAHKDTATSKLLQKISNHVPNKLRLRPAEEPTRPVDPMQVSLEQYHYSTQDTLSIVTDREAFQNLKQSLRQRRCVTNAYLKMNFHFYVQHCKRVREARHQYELKVLKQQRKEAGRVMSDSTSRATAVKNLQMTTD</sequence>
<protein>
    <submittedName>
        <fullName evidence="2">Uncharacterized protein</fullName>
    </submittedName>
</protein>
<reference evidence="2" key="1">
    <citation type="submission" date="2020-06" db="EMBL/GenBank/DDBJ databases">
        <authorList>
            <consortium name="Plant Systems Biology data submission"/>
        </authorList>
    </citation>
    <scope>NUCLEOTIDE SEQUENCE</scope>
    <source>
        <strain evidence="2">D6</strain>
    </source>
</reference>
<gene>
    <name evidence="2" type="ORF">SEMRO_2014_G311020.1</name>
</gene>
<keyword evidence="3" id="KW-1185">Reference proteome</keyword>
<accession>A0A9N8EUT4</accession>
<proteinExistence type="predicted"/>
<comment type="caution">
    <text evidence="2">The sequence shown here is derived from an EMBL/GenBank/DDBJ whole genome shotgun (WGS) entry which is preliminary data.</text>
</comment>
<feature type="compositionally biased region" description="Basic residues" evidence="1">
    <location>
        <begin position="39"/>
        <end position="48"/>
    </location>
</feature>
<name>A0A9N8EUT4_9STRA</name>
<evidence type="ECO:0000256" key="1">
    <source>
        <dbReference type="SAM" id="MobiDB-lite"/>
    </source>
</evidence>
<feature type="compositionally biased region" description="Polar residues" evidence="1">
    <location>
        <begin position="117"/>
        <end position="128"/>
    </location>
</feature>
<dbReference type="EMBL" id="CAICTM010002012">
    <property type="protein sequence ID" value="CAB9527537.1"/>
    <property type="molecule type" value="Genomic_DNA"/>
</dbReference>
<feature type="region of interest" description="Disordered" evidence="1">
    <location>
        <begin position="1"/>
        <end position="144"/>
    </location>
</feature>